<dbReference type="Proteomes" id="UP001228019">
    <property type="component" value="Unassembled WGS sequence"/>
</dbReference>
<protein>
    <submittedName>
        <fullName evidence="1">Rha family transcriptional regulator</fullName>
    </submittedName>
</protein>
<accession>A0ABT9C0B1</accession>
<dbReference type="RefSeq" id="WP_304554921.1">
    <property type="nucleotide sequence ID" value="NZ_JAUQOP010000021.1"/>
</dbReference>
<gene>
    <name evidence="1" type="ORF">Q6A48_15175</name>
</gene>
<dbReference type="EMBL" id="JAUQOP010000021">
    <property type="protein sequence ID" value="MDO7898223.1"/>
    <property type="molecule type" value="Genomic_DNA"/>
</dbReference>
<name>A0ABT9C0B1_9PSED</name>
<comment type="caution">
    <text evidence="1">The sequence shown here is derived from an EMBL/GenBank/DDBJ whole genome shotgun (WGS) entry which is preliminary data.</text>
</comment>
<reference evidence="1 2" key="1">
    <citation type="submission" date="2023-07" db="EMBL/GenBank/DDBJ databases">
        <title>Identification of four novel Pseudomonas species associated with bacterial leaf spot of cucurbits.</title>
        <authorList>
            <person name="Fullem K.R."/>
        </authorList>
    </citation>
    <scope>NUCLEOTIDE SEQUENCE [LARGE SCALE GENOMIC DNA]</scope>
    <source>
        <strain evidence="1 2">K18</strain>
    </source>
</reference>
<organism evidence="1 2">
    <name type="scientific">Pseudomonas citrulli</name>
    <dbReference type="NCBI Taxonomy" id="3064347"/>
    <lineage>
        <taxon>Bacteria</taxon>
        <taxon>Pseudomonadati</taxon>
        <taxon>Pseudomonadota</taxon>
        <taxon>Gammaproteobacteria</taxon>
        <taxon>Pseudomonadales</taxon>
        <taxon>Pseudomonadaceae</taxon>
        <taxon>Pseudomonas</taxon>
    </lineage>
</organism>
<dbReference type="Pfam" id="PF09669">
    <property type="entry name" value="Phage_pRha"/>
    <property type="match status" value="1"/>
</dbReference>
<proteinExistence type="predicted"/>
<evidence type="ECO:0000313" key="2">
    <source>
        <dbReference type="Proteomes" id="UP001228019"/>
    </source>
</evidence>
<keyword evidence="2" id="KW-1185">Reference proteome</keyword>
<evidence type="ECO:0000313" key="1">
    <source>
        <dbReference type="EMBL" id="MDO7898223.1"/>
    </source>
</evidence>
<sequence length="190" mass="21403">MNITNRITMDTTTSVFEKIVTAGSVAATTLNGLPGMSSMEIAEITGKRHAHVLRDIRKMLDELGHVGANGSRFGPVDFVESAYRDSKGQARPLTVLAKELTFTLLSRYSLKLANLIVKRWLELEGAGFERVSVQAAVIHLVEREKDNRRFAFSQINKKRSPRQLTAQEKVMQGHMRAARKFEKENPMSFR</sequence>
<dbReference type="InterPro" id="IPR014054">
    <property type="entry name" value="Phage_regulatory_Rha"/>
</dbReference>